<dbReference type="SUPFAM" id="SSF47240">
    <property type="entry name" value="Ferritin-like"/>
    <property type="match status" value="1"/>
</dbReference>
<sequence length="196" mass="22755">MIQYKIELAVPSSQAWLETVLDDFDSFLQDHADCERKASAMAMSFVAKYPERHEIIPELIETGIEELEHFQQVYQLMQQRGVPLAKEMAPDMYIKQLMALGHGGTPLTRFRDRLLLASLIECRGCERFKLVSEAQYDAELQRFYKVLWASEAKHSHIFIHMALRYFPEDEVMERLDELIDAEGQIVENLPLKAALH</sequence>
<protein>
    <submittedName>
        <fullName evidence="1">tRNA-(Ms[2]io[6]A)-hydroxylase</fullName>
    </submittedName>
</protein>
<gene>
    <name evidence="1" type="ORF">K4G66_17525</name>
</gene>
<dbReference type="AlphaFoldDB" id="A0AA49JBZ7"/>
<dbReference type="EMBL" id="CP120682">
    <property type="protein sequence ID" value="WKN34181.1"/>
    <property type="molecule type" value="Genomic_DNA"/>
</dbReference>
<dbReference type="PANTHER" id="PTHR42637:SF1">
    <property type="entry name" value="TRNA 2-(METHYLSULFANYL)-N(6)-ISOPENTENYLADENOSINE(37) HYDROXYLASE"/>
    <property type="match status" value="1"/>
</dbReference>
<dbReference type="InterPro" id="IPR012347">
    <property type="entry name" value="Ferritin-like"/>
</dbReference>
<dbReference type="PIRSF" id="PIRSF020736">
    <property type="entry name" value="MiaE"/>
    <property type="match status" value="1"/>
</dbReference>
<dbReference type="CDD" id="cd07910">
    <property type="entry name" value="MiaE"/>
    <property type="match status" value="1"/>
</dbReference>
<dbReference type="GO" id="GO:0006400">
    <property type="term" value="P:tRNA modification"/>
    <property type="evidence" value="ECO:0007669"/>
    <property type="project" value="InterPro"/>
</dbReference>
<reference evidence="1" key="2">
    <citation type="journal article" date="2024" name="Antonie Van Leeuwenhoek">
        <title>Roseihalotalea indica gen. nov., sp. nov., a halophilic Bacteroidetes from mesopelagic Southwest Indian Ocean with higher carbohydrate metabolic potential.</title>
        <authorList>
            <person name="Chen B."/>
            <person name="Zhang M."/>
            <person name="Lin D."/>
            <person name="Ye J."/>
            <person name="Tang K."/>
        </authorList>
    </citation>
    <scope>NUCLEOTIDE SEQUENCE</scope>
    <source>
        <strain evidence="1">TK19036</strain>
    </source>
</reference>
<dbReference type="InterPro" id="IPR009078">
    <property type="entry name" value="Ferritin-like_SF"/>
</dbReference>
<dbReference type="PANTHER" id="PTHR42637">
    <property type="entry name" value="TRNA-(MS[2]IO[6]A)-HYDROXYLASE"/>
    <property type="match status" value="1"/>
</dbReference>
<evidence type="ECO:0000313" key="1">
    <source>
        <dbReference type="EMBL" id="WKN34181.1"/>
    </source>
</evidence>
<dbReference type="Gene3D" id="1.20.1260.10">
    <property type="match status" value="1"/>
</dbReference>
<dbReference type="InterPro" id="IPR010386">
    <property type="entry name" value="tRNA-Hydrxlase_MiaE"/>
</dbReference>
<name>A0AA49JBZ7_9BACT</name>
<dbReference type="GO" id="GO:0045301">
    <property type="term" value="F:tRNA 2-(methylsulfanyl)-N(6)-isopentenyladenosine(37) hydroxylase activity"/>
    <property type="evidence" value="ECO:0007669"/>
    <property type="project" value="InterPro"/>
</dbReference>
<organism evidence="1">
    <name type="scientific">Roseihalotalea indica</name>
    <dbReference type="NCBI Taxonomy" id="2867963"/>
    <lineage>
        <taxon>Bacteria</taxon>
        <taxon>Pseudomonadati</taxon>
        <taxon>Bacteroidota</taxon>
        <taxon>Cytophagia</taxon>
        <taxon>Cytophagales</taxon>
        <taxon>Catalimonadaceae</taxon>
        <taxon>Roseihalotalea</taxon>
    </lineage>
</organism>
<dbReference type="Pfam" id="PF06175">
    <property type="entry name" value="MiaE"/>
    <property type="match status" value="1"/>
</dbReference>
<proteinExistence type="predicted"/>
<accession>A0AA49JBZ7</accession>
<reference evidence="1" key="1">
    <citation type="journal article" date="2023" name="Comput. Struct. Biotechnol. J.">
        <title>Discovery of a novel marine Bacteroidetes with a rich repertoire of carbohydrate-active enzymes.</title>
        <authorList>
            <person name="Chen B."/>
            <person name="Liu G."/>
            <person name="Chen Q."/>
            <person name="Wang H."/>
            <person name="Liu L."/>
            <person name="Tang K."/>
        </authorList>
    </citation>
    <scope>NUCLEOTIDE SEQUENCE</scope>
    <source>
        <strain evidence="1">TK19036</strain>
    </source>
</reference>